<organism evidence="1 2">
    <name type="scientific">Phocaeicola coprocola</name>
    <dbReference type="NCBI Taxonomy" id="310298"/>
    <lineage>
        <taxon>Bacteria</taxon>
        <taxon>Pseudomonadati</taxon>
        <taxon>Bacteroidota</taxon>
        <taxon>Bacteroidia</taxon>
        <taxon>Bacteroidales</taxon>
        <taxon>Bacteroidaceae</taxon>
        <taxon>Phocaeicola</taxon>
    </lineage>
</organism>
<evidence type="ECO:0000313" key="2">
    <source>
        <dbReference type="Proteomes" id="UP000285864"/>
    </source>
</evidence>
<dbReference type="Proteomes" id="UP000285864">
    <property type="component" value="Unassembled WGS sequence"/>
</dbReference>
<keyword evidence="2" id="KW-1185">Reference proteome</keyword>
<evidence type="ECO:0000313" key="1">
    <source>
        <dbReference type="EMBL" id="RGR95744.1"/>
    </source>
</evidence>
<dbReference type="Pfam" id="PF04170">
    <property type="entry name" value="NlpE"/>
    <property type="match status" value="1"/>
</dbReference>
<dbReference type="InterPro" id="IPR007298">
    <property type="entry name" value="Cu-R_lipoprotein_NlpE"/>
</dbReference>
<protein>
    <submittedName>
        <fullName evidence="1">Copper resistance protein NlpE</fullName>
    </submittedName>
</protein>
<sequence>MINRKNMKPTITICLAILLTACNTQKKQETDNNSDSLKNIPQAVGNDRDEHGCLASAGYTWSEVQKDCIRLFEKGIRVNAADGSERSAFIVFSPDSTLAELFFSDKQPKEILERRTLPTGKYAWNIEDDDTKNVRFIDGIWTISQRNKLIYTQSKDELGPMQTLTYEGLLPAASGPGIFYSLTIKSKKHSGDGTFSLALTYKEAENGKDKTFTYEGKRFTLRGMAGNENATVWQLITNDQKQTFNFLVENDRTLTLLNDKLEKSQSNLNYQLKKVN</sequence>
<proteinExistence type="predicted"/>
<reference evidence="1 2" key="1">
    <citation type="submission" date="2018-08" db="EMBL/GenBank/DDBJ databases">
        <title>A genome reference for cultivated species of the human gut microbiota.</title>
        <authorList>
            <person name="Zou Y."/>
            <person name="Xue W."/>
            <person name="Luo G."/>
        </authorList>
    </citation>
    <scope>NUCLEOTIDE SEQUENCE [LARGE SCALE GENOMIC DNA]</scope>
    <source>
        <strain evidence="1 2">AF24-2</strain>
    </source>
</reference>
<dbReference type="EMBL" id="QRUU01000033">
    <property type="protein sequence ID" value="RGR95744.1"/>
    <property type="molecule type" value="Genomic_DNA"/>
</dbReference>
<dbReference type="Gene3D" id="2.40.128.640">
    <property type="match status" value="1"/>
</dbReference>
<dbReference type="PROSITE" id="PS51257">
    <property type="entry name" value="PROKAR_LIPOPROTEIN"/>
    <property type="match status" value="1"/>
</dbReference>
<accession>A0A412GLU0</accession>
<gene>
    <name evidence="1" type="ORF">DWY20_08585</name>
</gene>
<dbReference type="AlphaFoldDB" id="A0A412GLU0"/>
<comment type="caution">
    <text evidence="1">The sequence shown here is derived from an EMBL/GenBank/DDBJ whole genome shotgun (WGS) entry which is preliminary data.</text>
</comment>
<name>A0A412GLU0_9BACT</name>